<feature type="transmembrane region" description="Helical" evidence="5">
    <location>
        <begin position="77"/>
        <end position="97"/>
    </location>
</feature>
<comment type="subcellular location">
    <subcellularLocation>
        <location evidence="1">Membrane</location>
        <topology evidence="1">Multi-pass membrane protein</topology>
    </subcellularLocation>
</comment>
<evidence type="ECO:0000313" key="7">
    <source>
        <dbReference type="EMBL" id="GAL85262.1"/>
    </source>
</evidence>
<dbReference type="Proteomes" id="UP000030185">
    <property type="component" value="Unassembled WGS sequence"/>
</dbReference>
<dbReference type="PANTHER" id="PTHR37422">
    <property type="entry name" value="TEICHURONIC ACID BIOSYNTHESIS PROTEIN TUAE"/>
    <property type="match status" value="1"/>
</dbReference>
<dbReference type="PANTHER" id="PTHR37422:SF13">
    <property type="entry name" value="LIPOPOLYSACCHARIDE BIOSYNTHESIS PROTEIN PA4999-RELATED"/>
    <property type="match status" value="1"/>
</dbReference>
<feature type="domain" description="O-antigen ligase-related" evidence="6">
    <location>
        <begin position="192"/>
        <end position="332"/>
    </location>
</feature>
<proteinExistence type="predicted"/>
<dbReference type="InterPro" id="IPR051533">
    <property type="entry name" value="WaaL-like"/>
</dbReference>
<sequence length="415" mass="46518">MIVGLIVNGITRYVSAPLGTSLDIVLVISIFSALFNVSYDNVKKLNNSLIWVLLLWTGFTVLEILNPEAVSFEAWFYAVRAISFYIIFLIILTFLVLKSEKLIDVFINLWMIGALVCALYGMKQMYIGLDHVEKAWLETAADTHILFGKIRYFSFCSDAGQFGAFMSFSSLVAIILSLKSNSTFKSGFYFVVAVLCFWGMAISGTRGAMFVFVGGLFYLLLTRNFRVFTLGFIAMAAVFCFLRFTFIGQSNYQIQRMRSAVNPQSDPSFKVRLENQKKLKVYLASRPIGGGIGTIGYWGSRFSPGTFLAETPPDSHYVRIWAETGIVGLMIHIFTLLFILGRGFYLVYNLRDPLLKQKMMALYAGVFGILVASYGNQVLAQFPTVVFWSISIGVIFLAPSFDTEETSKNIIPVKP</sequence>
<dbReference type="EMBL" id="BBLT01000004">
    <property type="protein sequence ID" value="GAL85262.1"/>
    <property type="molecule type" value="Genomic_DNA"/>
</dbReference>
<organism evidence="7 8">
    <name type="scientific">Sporocytophaga myxococcoides</name>
    <dbReference type="NCBI Taxonomy" id="153721"/>
    <lineage>
        <taxon>Bacteria</taxon>
        <taxon>Pseudomonadati</taxon>
        <taxon>Bacteroidota</taxon>
        <taxon>Cytophagia</taxon>
        <taxon>Cytophagales</taxon>
        <taxon>Cytophagaceae</taxon>
        <taxon>Sporocytophaga</taxon>
    </lineage>
</organism>
<feature type="transmembrane region" description="Helical" evidence="5">
    <location>
        <begin position="188"/>
        <end position="221"/>
    </location>
</feature>
<keyword evidence="4 5" id="KW-0472">Membrane</keyword>
<feature type="transmembrane region" description="Helical" evidence="5">
    <location>
        <begin position="281"/>
        <end position="300"/>
    </location>
</feature>
<evidence type="ECO:0000256" key="5">
    <source>
        <dbReference type="SAM" id="Phobius"/>
    </source>
</evidence>
<dbReference type="eggNOG" id="COG3307">
    <property type="taxonomic scope" value="Bacteria"/>
</dbReference>
<name>A0A098LFQ3_9BACT</name>
<evidence type="ECO:0000259" key="6">
    <source>
        <dbReference type="Pfam" id="PF04932"/>
    </source>
</evidence>
<keyword evidence="3 5" id="KW-1133">Transmembrane helix</keyword>
<keyword evidence="2 5" id="KW-0812">Transmembrane</keyword>
<reference evidence="7 8" key="1">
    <citation type="submission" date="2014-09" db="EMBL/GenBank/DDBJ databases">
        <title>Sporocytophaga myxococcoides PG-01 genome sequencing.</title>
        <authorList>
            <person name="Liu L."/>
            <person name="Gao P.J."/>
            <person name="Chen G.J."/>
            <person name="Wang L.S."/>
        </authorList>
    </citation>
    <scope>NUCLEOTIDE SEQUENCE [LARGE SCALE GENOMIC DNA]</scope>
    <source>
        <strain evidence="7 8">PG-01</strain>
    </source>
</reference>
<feature type="transmembrane region" description="Helical" evidence="5">
    <location>
        <begin position="102"/>
        <end position="122"/>
    </location>
</feature>
<feature type="transmembrane region" description="Helical" evidence="5">
    <location>
        <begin position="360"/>
        <end position="379"/>
    </location>
</feature>
<evidence type="ECO:0000256" key="3">
    <source>
        <dbReference type="ARBA" id="ARBA00022989"/>
    </source>
</evidence>
<feature type="transmembrane region" description="Helical" evidence="5">
    <location>
        <begin position="320"/>
        <end position="348"/>
    </location>
</feature>
<dbReference type="InterPro" id="IPR007016">
    <property type="entry name" value="O-antigen_ligase-rel_domated"/>
</dbReference>
<dbReference type="AlphaFoldDB" id="A0A098LFQ3"/>
<evidence type="ECO:0000313" key="8">
    <source>
        <dbReference type="Proteomes" id="UP000030185"/>
    </source>
</evidence>
<dbReference type="Pfam" id="PF04932">
    <property type="entry name" value="Wzy_C"/>
    <property type="match status" value="1"/>
</dbReference>
<feature type="transmembrane region" description="Helical" evidence="5">
    <location>
        <begin position="227"/>
        <end position="248"/>
    </location>
</feature>
<feature type="transmembrane region" description="Helical" evidence="5">
    <location>
        <begin position="159"/>
        <end position="176"/>
    </location>
</feature>
<dbReference type="STRING" id="153721.MYP_2492"/>
<accession>A0A098LFQ3</accession>
<feature type="transmembrane region" description="Helical" evidence="5">
    <location>
        <begin position="385"/>
        <end position="401"/>
    </location>
</feature>
<keyword evidence="8" id="KW-1185">Reference proteome</keyword>
<evidence type="ECO:0000256" key="2">
    <source>
        <dbReference type="ARBA" id="ARBA00022692"/>
    </source>
</evidence>
<gene>
    <name evidence="7" type="ORF">MYP_2492</name>
</gene>
<evidence type="ECO:0000256" key="4">
    <source>
        <dbReference type="ARBA" id="ARBA00023136"/>
    </source>
</evidence>
<protein>
    <submittedName>
        <fullName evidence="7">Polymerase</fullName>
    </submittedName>
</protein>
<dbReference type="GO" id="GO:0016020">
    <property type="term" value="C:membrane"/>
    <property type="evidence" value="ECO:0007669"/>
    <property type="project" value="UniProtKB-SubCell"/>
</dbReference>
<feature type="transmembrane region" description="Helical" evidence="5">
    <location>
        <begin position="18"/>
        <end position="37"/>
    </location>
</feature>
<comment type="caution">
    <text evidence="7">The sequence shown here is derived from an EMBL/GenBank/DDBJ whole genome shotgun (WGS) entry which is preliminary data.</text>
</comment>
<feature type="transmembrane region" description="Helical" evidence="5">
    <location>
        <begin position="49"/>
        <end position="65"/>
    </location>
</feature>
<evidence type="ECO:0000256" key="1">
    <source>
        <dbReference type="ARBA" id="ARBA00004141"/>
    </source>
</evidence>